<evidence type="ECO:0000313" key="1">
    <source>
        <dbReference type="EMBL" id="NJP90738.1"/>
    </source>
</evidence>
<evidence type="ECO:0000313" key="2">
    <source>
        <dbReference type="Proteomes" id="UP000696294"/>
    </source>
</evidence>
<organism evidence="1 2">
    <name type="scientific">Nonomuraea composti</name>
    <dbReference type="NCBI Taxonomy" id="2720023"/>
    <lineage>
        <taxon>Bacteria</taxon>
        <taxon>Bacillati</taxon>
        <taxon>Actinomycetota</taxon>
        <taxon>Actinomycetes</taxon>
        <taxon>Streptosporangiales</taxon>
        <taxon>Streptosporangiaceae</taxon>
        <taxon>Nonomuraea</taxon>
    </lineage>
</organism>
<sequence length="185" mass="19610">MGWLDALLGRTKPVKPNLDALFALPSAAVTLQAATGLTPTGLGSVAFRAAEGGAFATAESDAKALLGERVEESDDGYGYTWLLVRRSSEALGDLVTELHAVNSTLEGAGFGPSLLCSLVSFAAPDGRRLAVVYLYKRGTFYPFAPMAGQKRDNPLELQARGALEGELPLEKDLSRWFPVWGAPGL</sequence>
<reference evidence="1 2" key="1">
    <citation type="submission" date="2020-03" db="EMBL/GenBank/DDBJ databases">
        <title>WGS of actinomycetes isolated from Thailand.</title>
        <authorList>
            <person name="Thawai C."/>
        </authorList>
    </citation>
    <scope>NUCLEOTIDE SEQUENCE [LARGE SCALE GENOMIC DNA]</scope>
    <source>
        <strain evidence="1 2">FMUSA5-5</strain>
    </source>
</reference>
<keyword evidence="2" id="KW-1185">Reference proteome</keyword>
<gene>
    <name evidence="1" type="ORF">HCN51_14955</name>
</gene>
<protein>
    <submittedName>
        <fullName evidence="1">Uncharacterized protein</fullName>
    </submittedName>
</protein>
<comment type="caution">
    <text evidence="1">The sequence shown here is derived from an EMBL/GenBank/DDBJ whole genome shotgun (WGS) entry which is preliminary data.</text>
</comment>
<name>A0ABX1B6D9_9ACTN</name>
<dbReference type="EMBL" id="JAATEP010000009">
    <property type="protein sequence ID" value="NJP90738.1"/>
    <property type="molecule type" value="Genomic_DNA"/>
</dbReference>
<proteinExistence type="predicted"/>
<dbReference type="Proteomes" id="UP000696294">
    <property type="component" value="Unassembled WGS sequence"/>
</dbReference>
<accession>A0ABX1B6D9</accession>
<dbReference type="InterPro" id="IPR054383">
    <property type="entry name" value="PspAB-like"/>
</dbReference>
<dbReference type="RefSeq" id="WP_168010231.1">
    <property type="nucleotide sequence ID" value="NZ_JAATEP010000009.1"/>
</dbReference>
<dbReference type="Pfam" id="PF22742">
    <property type="entry name" value="PspAB"/>
    <property type="match status" value="1"/>
</dbReference>